<feature type="domain" description="DDH" evidence="6">
    <location>
        <begin position="78"/>
        <end position="210"/>
    </location>
</feature>
<dbReference type="Gene3D" id="3.90.1640.30">
    <property type="match status" value="2"/>
</dbReference>
<organism evidence="9 10">
    <name type="scientific">Treponema socranskii subsp. socranskii VPI DR56BR1116 = ATCC 35536</name>
    <dbReference type="NCBI Taxonomy" id="1125725"/>
    <lineage>
        <taxon>Bacteria</taxon>
        <taxon>Pseudomonadati</taxon>
        <taxon>Spirochaetota</taxon>
        <taxon>Spirochaetia</taxon>
        <taxon>Spirochaetales</taxon>
        <taxon>Treponemataceae</taxon>
        <taxon>Treponema</taxon>
    </lineage>
</organism>
<keyword evidence="3" id="KW-0540">Nuclease</keyword>
<dbReference type="Gene3D" id="3.10.310.30">
    <property type="match status" value="1"/>
</dbReference>
<dbReference type="RefSeq" id="WP_021495791.1">
    <property type="nucleotide sequence ID" value="NZ_AVQI01000080.1"/>
</dbReference>
<dbReference type="Pfam" id="PF02272">
    <property type="entry name" value="DHHA1"/>
    <property type="match status" value="1"/>
</dbReference>
<gene>
    <name evidence="9" type="primary">recJ</name>
    <name evidence="9" type="ORF">HMPREF0860_0316</name>
</gene>
<dbReference type="EMBL" id="AVQI01000080">
    <property type="protein sequence ID" value="ERJ98554.1"/>
    <property type="molecule type" value="Genomic_DNA"/>
</dbReference>
<dbReference type="InterPro" id="IPR004610">
    <property type="entry name" value="RecJ"/>
</dbReference>
<keyword evidence="4 9" id="KW-0378">Hydrolase</keyword>
<dbReference type="InterPro" id="IPR001667">
    <property type="entry name" value="DDH_dom"/>
</dbReference>
<dbReference type="InterPro" id="IPR038763">
    <property type="entry name" value="DHH_sf"/>
</dbReference>
<accession>A0ABN0P2N0</accession>
<evidence type="ECO:0000259" key="6">
    <source>
        <dbReference type="Pfam" id="PF01368"/>
    </source>
</evidence>
<keyword evidence="5 9" id="KW-0269">Exonuclease</keyword>
<dbReference type="SUPFAM" id="SSF64182">
    <property type="entry name" value="DHH phosphoesterases"/>
    <property type="match status" value="2"/>
</dbReference>
<comment type="similarity">
    <text evidence="1">Belongs to the RecJ family.</text>
</comment>
<comment type="caution">
    <text evidence="9">The sequence shown here is derived from an EMBL/GenBank/DDBJ whole genome shotgun (WGS) entry which is preliminary data.</text>
</comment>
<dbReference type="Pfam" id="PF17768">
    <property type="entry name" value="RecJ_OB"/>
    <property type="match status" value="1"/>
</dbReference>
<dbReference type="Pfam" id="PF01368">
    <property type="entry name" value="DHH"/>
    <property type="match status" value="1"/>
</dbReference>
<dbReference type="InterPro" id="IPR003156">
    <property type="entry name" value="DHHA1_dom"/>
</dbReference>
<evidence type="ECO:0000313" key="10">
    <source>
        <dbReference type="Proteomes" id="UP000016646"/>
    </source>
</evidence>
<evidence type="ECO:0000256" key="4">
    <source>
        <dbReference type="ARBA" id="ARBA00022801"/>
    </source>
</evidence>
<dbReference type="PANTHER" id="PTHR30255:SF2">
    <property type="entry name" value="SINGLE-STRANDED-DNA-SPECIFIC EXONUCLEASE RECJ"/>
    <property type="match status" value="1"/>
</dbReference>
<dbReference type="PANTHER" id="PTHR30255">
    <property type="entry name" value="SINGLE-STRANDED-DNA-SPECIFIC EXONUCLEASE RECJ"/>
    <property type="match status" value="1"/>
</dbReference>
<evidence type="ECO:0000259" key="8">
    <source>
        <dbReference type="Pfam" id="PF17768"/>
    </source>
</evidence>
<evidence type="ECO:0000256" key="3">
    <source>
        <dbReference type="ARBA" id="ARBA00022722"/>
    </source>
</evidence>
<keyword evidence="10" id="KW-1185">Reference proteome</keyword>
<name>A0ABN0P2N0_TRESO</name>
<evidence type="ECO:0000256" key="5">
    <source>
        <dbReference type="ARBA" id="ARBA00022839"/>
    </source>
</evidence>
<feature type="domain" description="RecJ OB" evidence="8">
    <location>
        <begin position="597"/>
        <end position="705"/>
    </location>
</feature>
<evidence type="ECO:0000256" key="2">
    <source>
        <dbReference type="ARBA" id="ARBA00019841"/>
    </source>
</evidence>
<dbReference type="GO" id="GO:0004527">
    <property type="term" value="F:exonuclease activity"/>
    <property type="evidence" value="ECO:0007669"/>
    <property type="project" value="UniProtKB-KW"/>
</dbReference>
<feature type="domain" description="DHHA1" evidence="7">
    <location>
        <begin position="491"/>
        <end position="583"/>
    </location>
</feature>
<dbReference type="InterPro" id="IPR051673">
    <property type="entry name" value="SSDNA_exonuclease_RecJ"/>
</dbReference>
<dbReference type="InterPro" id="IPR041122">
    <property type="entry name" value="RecJ_OB"/>
</dbReference>
<dbReference type="Proteomes" id="UP000016646">
    <property type="component" value="Unassembled WGS sequence"/>
</dbReference>
<dbReference type="NCBIfam" id="TIGR00644">
    <property type="entry name" value="recJ"/>
    <property type="match status" value="1"/>
</dbReference>
<protein>
    <recommendedName>
        <fullName evidence="2">Single-stranded-DNA-specific exonuclease RecJ</fullName>
    </recommendedName>
</protein>
<evidence type="ECO:0000259" key="7">
    <source>
        <dbReference type="Pfam" id="PF02272"/>
    </source>
</evidence>
<reference evidence="9 10" key="1">
    <citation type="submission" date="2013-08" db="EMBL/GenBank/DDBJ databases">
        <authorList>
            <person name="Durkin A.S."/>
            <person name="Haft D.R."/>
            <person name="McCorrison J."/>
            <person name="Torralba M."/>
            <person name="Gillis M."/>
            <person name="Haft D.H."/>
            <person name="Methe B."/>
            <person name="Sutton G."/>
            <person name="Nelson K.E."/>
        </authorList>
    </citation>
    <scope>NUCLEOTIDE SEQUENCE [LARGE SCALE GENOMIC DNA]</scope>
    <source>
        <strain evidence="9 10">ATCC 35536</strain>
    </source>
</reference>
<sequence>MKEWRKKEVSREAVKALCDLYDVDVLTASIMVRRGITQANDVLYFKESDLRFLHNPFLFSNMEDAVDRITSAKEEGEKILIFGDRDVDGVSATAILYTYLQRSGYDVSWRLPVGDDAYGLSMQAVDDFAKDYGSLIITVDCGISNAAEIEHARELGIDVIVTDHHNPPETLPDASAILDPKVKDSGYPFADISGAAVSYKLVEALRFSESELYKAEIAFLNVRPAETEGVYIDCVKVQNLVRTASLSEHIRGGGISIAQTKLPEFLKGAQIFTWNEDAVKKQLAAVFGRGVEFNTADLRPEVSKLIPSLSRMSILEAKDASRIAKYSSHPISEIDGFYNIFVSFAEKKMETKQKLADRQNDLELVAIAAIADIMPLKDENRILVRAGLDAINEGKVRPGLAELFSRLSVAGKKISSSDLSWTVIPALNAAGRMGQSNAALEMLISPDAAVREKRAEEIIELNEKRKAFVGDAASVTAIQAEESFERCGKKLCTVVDERINKGVTGILASRLMTKYKTPAIVITFIDGNVAVGSMRSCRGLNATDFLASLGDIFISYGGHNCAAGFSFPREKLPLFTEKLKNAVSHIALDSESDTLDVDAELPANYLSPAILSVVDAFEPFGEGNREIVFLSKALPVFDASLIGKSERRHLKITFDCGKYKFPALFWGEGERLGRDFNKGDALDVLYSMNRNTFNGAVTPQMIITDFVRSGEHGHA</sequence>
<proteinExistence type="inferred from homology"/>
<evidence type="ECO:0000256" key="1">
    <source>
        <dbReference type="ARBA" id="ARBA00005915"/>
    </source>
</evidence>
<evidence type="ECO:0000313" key="9">
    <source>
        <dbReference type="EMBL" id="ERJ98554.1"/>
    </source>
</evidence>